<dbReference type="PANTHER" id="PTHR10458">
    <property type="entry name" value="PEPTIDE DEFORMYLASE"/>
    <property type="match status" value="1"/>
</dbReference>
<evidence type="ECO:0000256" key="2">
    <source>
        <dbReference type="HAMAP-Rule" id="MF_00163"/>
    </source>
</evidence>
<keyword evidence="2" id="KW-0408">Iron</keyword>
<feature type="active site" evidence="2">
    <location>
        <position position="164"/>
    </location>
</feature>
<keyword evidence="2" id="KW-0648">Protein biosynthesis</keyword>
<dbReference type="HAMAP" id="MF_00163">
    <property type="entry name" value="Pep_deformylase"/>
    <property type="match status" value="1"/>
</dbReference>
<keyword evidence="2" id="KW-0378">Hydrolase</keyword>
<organism evidence="3 4">
    <name type="scientific">Candidatus Beckwithbacteria bacterium CG_4_10_14_0_2_um_filter_47_25</name>
    <dbReference type="NCBI Taxonomy" id="1974493"/>
    <lineage>
        <taxon>Bacteria</taxon>
        <taxon>Candidatus Beckwithiibacteriota</taxon>
    </lineage>
</organism>
<dbReference type="Proteomes" id="UP000228627">
    <property type="component" value="Unassembled WGS sequence"/>
</dbReference>
<feature type="binding site" evidence="2">
    <location>
        <position position="163"/>
    </location>
    <ligand>
        <name>Fe cation</name>
        <dbReference type="ChEBI" id="CHEBI:24875"/>
    </ligand>
</feature>
<proteinExistence type="inferred from homology"/>
<comment type="caution">
    <text evidence="3">The sequence shown here is derived from an EMBL/GenBank/DDBJ whole genome shotgun (WGS) entry which is preliminary data.</text>
</comment>
<evidence type="ECO:0000313" key="4">
    <source>
        <dbReference type="Proteomes" id="UP000228627"/>
    </source>
</evidence>
<comment type="similarity">
    <text evidence="1 2">Belongs to the polypeptide deformylase family.</text>
</comment>
<accession>A0A2M7W6X2</accession>
<dbReference type="GO" id="GO:0006412">
    <property type="term" value="P:translation"/>
    <property type="evidence" value="ECO:0007669"/>
    <property type="project" value="UniProtKB-UniRule"/>
</dbReference>
<dbReference type="EMBL" id="PFQG01000049">
    <property type="protein sequence ID" value="PJA23116.1"/>
    <property type="molecule type" value="Genomic_DNA"/>
</dbReference>
<gene>
    <name evidence="2 3" type="primary">def</name>
    <name evidence="3" type="ORF">COX59_01305</name>
</gene>
<dbReference type="AlphaFoldDB" id="A0A2M7W6X2"/>
<feature type="binding site" evidence="2">
    <location>
        <position position="121"/>
    </location>
    <ligand>
        <name>Fe cation</name>
        <dbReference type="ChEBI" id="CHEBI:24875"/>
    </ligand>
</feature>
<dbReference type="PANTHER" id="PTHR10458:SF22">
    <property type="entry name" value="PEPTIDE DEFORMYLASE"/>
    <property type="match status" value="1"/>
</dbReference>
<dbReference type="NCBIfam" id="TIGR00079">
    <property type="entry name" value="pept_deformyl"/>
    <property type="match status" value="1"/>
</dbReference>
<keyword evidence="2" id="KW-0479">Metal-binding</keyword>
<dbReference type="InterPro" id="IPR023635">
    <property type="entry name" value="Peptide_deformylase"/>
</dbReference>
<sequence>MFFGHICNYCTPNVKFSVYNTTMAKIVTYPHPALRQKAAPVTRFDQELIKLVDELKATLIPKRAGPQGVGLAANQIGVLKRVFLMTLPDKSIQPLVNPEIIKIYPKTMAQLPEDLQFMEGCLSFPGYFGFIDRPIKIKVRYQTITGAIKEQVLLKPYSSYFQHERDHLDGILFIDYLKKSGEPIYLADKTTRKLKAVKNPF</sequence>
<dbReference type="PRINTS" id="PR01576">
    <property type="entry name" value="PDEFORMYLASE"/>
</dbReference>
<feature type="binding site" evidence="2">
    <location>
        <position position="167"/>
    </location>
    <ligand>
        <name>Fe cation</name>
        <dbReference type="ChEBI" id="CHEBI:24875"/>
    </ligand>
</feature>
<dbReference type="SUPFAM" id="SSF56420">
    <property type="entry name" value="Peptide deformylase"/>
    <property type="match status" value="1"/>
</dbReference>
<comment type="catalytic activity">
    <reaction evidence="2">
        <text>N-terminal N-formyl-L-methionyl-[peptide] + H2O = N-terminal L-methionyl-[peptide] + formate</text>
        <dbReference type="Rhea" id="RHEA:24420"/>
        <dbReference type="Rhea" id="RHEA-COMP:10639"/>
        <dbReference type="Rhea" id="RHEA-COMP:10640"/>
        <dbReference type="ChEBI" id="CHEBI:15377"/>
        <dbReference type="ChEBI" id="CHEBI:15740"/>
        <dbReference type="ChEBI" id="CHEBI:49298"/>
        <dbReference type="ChEBI" id="CHEBI:64731"/>
        <dbReference type="EC" id="3.5.1.88"/>
    </reaction>
</comment>
<name>A0A2M7W6X2_9BACT</name>
<dbReference type="EC" id="3.5.1.88" evidence="2"/>
<dbReference type="GO" id="GO:0042586">
    <property type="term" value="F:peptide deformylase activity"/>
    <property type="evidence" value="ECO:0007669"/>
    <property type="project" value="UniProtKB-UniRule"/>
</dbReference>
<dbReference type="GO" id="GO:0046872">
    <property type="term" value="F:metal ion binding"/>
    <property type="evidence" value="ECO:0007669"/>
    <property type="project" value="UniProtKB-KW"/>
</dbReference>
<dbReference type="Pfam" id="PF01327">
    <property type="entry name" value="Pep_deformylase"/>
    <property type="match status" value="1"/>
</dbReference>
<dbReference type="CDD" id="cd00487">
    <property type="entry name" value="Pep_deformylase"/>
    <property type="match status" value="1"/>
</dbReference>
<protein>
    <recommendedName>
        <fullName evidence="2">Peptide deformylase</fullName>
        <shortName evidence="2">PDF</shortName>
        <ecNumber evidence="2">3.5.1.88</ecNumber>
    </recommendedName>
    <alternativeName>
        <fullName evidence="2">Polypeptide deformylase</fullName>
    </alternativeName>
</protein>
<dbReference type="Gene3D" id="3.90.45.10">
    <property type="entry name" value="Peptide deformylase"/>
    <property type="match status" value="1"/>
</dbReference>
<evidence type="ECO:0000313" key="3">
    <source>
        <dbReference type="EMBL" id="PJA23116.1"/>
    </source>
</evidence>
<reference evidence="4" key="1">
    <citation type="submission" date="2017-09" db="EMBL/GenBank/DDBJ databases">
        <title>Depth-based differentiation of microbial function through sediment-hosted aquifers and enrichment of novel symbionts in the deep terrestrial subsurface.</title>
        <authorList>
            <person name="Probst A.J."/>
            <person name="Ladd B."/>
            <person name="Jarett J.K."/>
            <person name="Geller-Mcgrath D.E."/>
            <person name="Sieber C.M.K."/>
            <person name="Emerson J.B."/>
            <person name="Anantharaman K."/>
            <person name="Thomas B.C."/>
            <person name="Malmstrom R."/>
            <person name="Stieglmeier M."/>
            <person name="Klingl A."/>
            <person name="Woyke T."/>
            <person name="Ryan C.M."/>
            <person name="Banfield J.F."/>
        </authorList>
    </citation>
    <scope>NUCLEOTIDE SEQUENCE [LARGE SCALE GENOMIC DNA]</scope>
</reference>
<dbReference type="InterPro" id="IPR036821">
    <property type="entry name" value="Peptide_deformylase_sf"/>
</dbReference>
<evidence type="ECO:0000256" key="1">
    <source>
        <dbReference type="ARBA" id="ARBA00010759"/>
    </source>
</evidence>
<comment type="cofactor">
    <cofactor evidence="2">
        <name>Fe(2+)</name>
        <dbReference type="ChEBI" id="CHEBI:29033"/>
    </cofactor>
    <text evidence="2">Binds 1 Fe(2+) ion.</text>
</comment>
<comment type="function">
    <text evidence="2">Removes the formyl group from the N-terminal Met of newly synthesized proteins. Requires at least a dipeptide for an efficient rate of reaction. N-terminal L-methionine is a prerequisite for activity but the enzyme has broad specificity at other positions.</text>
</comment>